<comment type="caution">
    <text evidence="1">The sequence shown here is derived from an EMBL/GenBank/DDBJ whole genome shotgun (WGS) entry which is preliminary data.</text>
</comment>
<sequence length="59" mass="6647">MTRQNVQQNLALSSSSMEDLLKEYMAKNDAIIQRQPSFRESSGANCQSIKLKTVRSIAE</sequence>
<organism evidence="1 2">
    <name type="scientific">Gossypium australe</name>
    <dbReference type="NCBI Taxonomy" id="47621"/>
    <lineage>
        <taxon>Eukaryota</taxon>
        <taxon>Viridiplantae</taxon>
        <taxon>Streptophyta</taxon>
        <taxon>Embryophyta</taxon>
        <taxon>Tracheophyta</taxon>
        <taxon>Spermatophyta</taxon>
        <taxon>Magnoliopsida</taxon>
        <taxon>eudicotyledons</taxon>
        <taxon>Gunneridae</taxon>
        <taxon>Pentapetalae</taxon>
        <taxon>rosids</taxon>
        <taxon>malvids</taxon>
        <taxon>Malvales</taxon>
        <taxon>Malvaceae</taxon>
        <taxon>Malvoideae</taxon>
        <taxon>Gossypium</taxon>
    </lineage>
</organism>
<evidence type="ECO:0000313" key="2">
    <source>
        <dbReference type="Proteomes" id="UP000325315"/>
    </source>
</evidence>
<dbReference type="Proteomes" id="UP000325315">
    <property type="component" value="Unassembled WGS sequence"/>
</dbReference>
<reference evidence="2" key="1">
    <citation type="journal article" date="2019" name="Plant Biotechnol. J.">
        <title>Genome sequencing of the Australian wild diploid species Gossypium australe highlights disease resistance and delayed gland morphogenesis.</title>
        <authorList>
            <person name="Cai Y."/>
            <person name="Cai X."/>
            <person name="Wang Q."/>
            <person name="Wang P."/>
            <person name="Zhang Y."/>
            <person name="Cai C."/>
            <person name="Xu Y."/>
            <person name="Wang K."/>
            <person name="Zhou Z."/>
            <person name="Wang C."/>
            <person name="Geng S."/>
            <person name="Li B."/>
            <person name="Dong Q."/>
            <person name="Hou Y."/>
            <person name="Wang H."/>
            <person name="Ai P."/>
            <person name="Liu Z."/>
            <person name="Yi F."/>
            <person name="Sun M."/>
            <person name="An G."/>
            <person name="Cheng J."/>
            <person name="Zhang Y."/>
            <person name="Shi Q."/>
            <person name="Xie Y."/>
            <person name="Shi X."/>
            <person name="Chang Y."/>
            <person name="Huang F."/>
            <person name="Chen Y."/>
            <person name="Hong S."/>
            <person name="Mi L."/>
            <person name="Sun Q."/>
            <person name="Zhang L."/>
            <person name="Zhou B."/>
            <person name="Peng R."/>
            <person name="Zhang X."/>
            <person name="Liu F."/>
        </authorList>
    </citation>
    <scope>NUCLEOTIDE SEQUENCE [LARGE SCALE GENOMIC DNA]</scope>
    <source>
        <strain evidence="2">cv. PA1801</strain>
    </source>
</reference>
<proteinExistence type="predicted"/>
<accession>A0A5B6WPR5</accession>
<keyword evidence="2" id="KW-1185">Reference proteome</keyword>
<gene>
    <name evidence="1" type="ORF">EPI10_005396</name>
</gene>
<evidence type="ECO:0000313" key="1">
    <source>
        <dbReference type="EMBL" id="KAA3483204.1"/>
    </source>
</evidence>
<name>A0A5B6WPR5_9ROSI</name>
<dbReference type="AlphaFoldDB" id="A0A5B6WPR5"/>
<protein>
    <submittedName>
        <fullName evidence="1">Uncharacterized protein</fullName>
    </submittedName>
</protein>
<dbReference type="EMBL" id="SMMG02000002">
    <property type="protein sequence ID" value="KAA3483204.1"/>
    <property type="molecule type" value="Genomic_DNA"/>
</dbReference>